<organism evidence="1 2">
    <name type="scientific">Cutibacterium granulosum TM11</name>
    <dbReference type="NCBI Taxonomy" id="1292373"/>
    <lineage>
        <taxon>Bacteria</taxon>
        <taxon>Bacillati</taxon>
        <taxon>Actinomycetota</taxon>
        <taxon>Actinomycetes</taxon>
        <taxon>Propionibacteriales</taxon>
        <taxon>Propionibacteriaceae</taxon>
        <taxon>Cutibacterium</taxon>
    </lineage>
</organism>
<reference evidence="1 2" key="1">
    <citation type="journal article" date="2013" name="BMC Genomics">
        <title>Comparative genomics reveals distinct host-interacting traits of three major human-associated propionibacteria.</title>
        <authorList>
            <person name="Mak T.N."/>
            <person name="Schmid M."/>
            <person name="Brzuszkiewicz E."/>
            <person name="Zeng G."/>
            <person name="Meyer R."/>
            <person name="Sfanos K.S."/>
            <person name="Brinkmann V."/>
            <person name="Meyer T.F."/>
            <person name="Bruggemann H."/>
        </authorList>
    </citation>
    <scope>NUCLEOTIDE SEQUENCE [LARGE SCALE GENOMIC DNA]</scope>
    <source>
        <strain evidence="1 2">TM11</strain>
    </source>
</reference>
<evidence type="ECO:0000313" key="1">
    <source>
        <dbReference type="EMBL" id="ERF66713.1"/>
    </source>
</evidence>
<dbReference type="Proteomes" id="UP000053711">
    <property type="component" value="Unassembled WGS sequence"/>
</dbReference>
<feature type="non-terminal residue" evidence="1">
    <location>
        <position position="287"/>
    </location>
</feature>
<keyword evidence="1" id="KW-0396">Initiation factor</keyword>
<gene>
    <name evidence="1" type="ORF">H640_04328</name>
</gene>
<dbReference type="EMBL" id="AOST01000041">
    <property type="protein sequence ID" value="ERF66713.1"/>
    <property type="molecule type" value="Genomic_DNA"/>
</dbReference>
<keyword evidence="1" id="KW-0648">Protein biosynthesis</keyword>
<keyword evidence="2" id="KW-1185">Reference proteome</keyword>
<name>A0ACB4UP47_9ACTN</name>
<proteinExistence type="predicted"/>
<evidence type="ECO:0000313" key="2">
    <source>
        <dbReference type="Proteomes" id="UP000053711"/>
    </source>
</evidence>
<sequence>MAKVRVYELAKELGLTSKQLLGKLNDMGEYVKSASSTLETPVVRRVSDYVTKNSDAPAAKTPKPGKPAPKPGASVKKDAKPSRPHSDKGGAKSATGKQDAGKSGAAKPVPHPTPRSVRPGARTAPSTASSAAARTSATPRPGLMKAKPTTSQDKPAAEPRPSARPGPKPTPKPGKASQTGKASRGENTKSDGRRPTSEGAGRPTLSSVKPGPRPVPGPRPSSAGRSGPKPGPRPSNGRPGPGGHAKGGRRSGAPRPGNNPFASSQGMGQQRHRSDGGQGRSGSGRGG</sequence>
<comment type="caution">
    <text evidence="1">The sequence shown here is derived from an EMBL/GenBank/DDBJ whole genome shotgun (WGS) entry which is preliminary data.</text>
</comment>
<protein>
    <submittedName>
        <fullName evidence="1">Translation initiation factor IF-2</fullName>
    </submittedName>
</protein>
<accession>A0ACB4UP47</accession>